<organism evidence="1 2">
    <name type="scientific">Romanomermis culicivorax</name>
    <name type="common">Nematode worm</name>
    <dbReference type="NCBI Taxonomy" id="13658"/>
    <lineage>
        <taxon>Eukaryota</taxon>
        <taxon>Metazoa</taxon>
        <taxon>Ecdysozoa</taxon>
        <taxon>Nematoda</taxon>
        <taxon>Enoplea</taxon>
        <taxon>Dorylaimia</taxon>
        <taxon>Mermithida</taxon>
        <taxon>Mermithoidea</taxon>
        <taxon>Mermithidae</taxon>
        <taxon>Romanomermis</taxon>
    </lineage>
</organism>
<dbReference type="AlphaFoldDB" id="A0A915JQ17"/>
<dbReference type="WBParaSite" id="nRc.2.0.1.t28197-RA">
    <property type="protein sequence ID" value="nRc.2.0.1.t28197-RA"/>
    <property type="gene ID" value="nRc.2.0.1.g28197"/>
</dbReference>
<evidence type="ECO:0000313" key="2">
    <source>
        <dbReference type="WBParaSite" id="nRc.2.0.1.t28197-RA"/>
    </source>
</evidence>
<reference evidence="2" key="1">
    <citation type="submission" date="2022-11" db="UniProtKB">
        <authorList>
            <consortium name="WormBaseParasite"/>
        </authorList>
    </citation>
    <scope>IDENTIFICATION</scope>
</reference>
<evidence type="ECO:0000313" key="1">
    <source>
        <dbReference type="Proteomes" id="UP000887565"/>
    </source>
</evidence>
<protein>
    <submittedName>
        <fullName evidence="2">Uncharacterized protein</fullName>
    </submittedName>
</protein>
<proteinExistence type="predicted"/>
<keyword evidence="1" id="KW-1185">Reference proteome</keyword>
<accession>A0A915JQ17</accession>
<sequence>MKRVIIESMLLEAKTSKNDFMAECWILTAKTLVVFEKLLPAMQQTLLLEMAEKQKDKMEQCRYLLLLFKLFPESAGQFGLQLIDLLGDFSAEKNVYTQILVDEIIPTLFKCKDLSIPETKCCLLFKQSLNFHLNNLKPNIRSPTTLKSSKMILQLETLEQILREISTDRETTNEKMSISNLIFVYLAYQKYVIDDFK</sequence>
<dbReference type="Proteomes" id="UP000887565">
    <property type="component" value="Unplaced"/>
</dbReference>
<name>A0A915JQ17_ROMCU</name>